<dbReference type="FunFam" id="3.10.660.10:FF:000001">
    <property type="entry name" value="Diphthamide biosynthesis 3"/>
    <property type="match status" value="1"/>
</dbReference>
<keyword evidence="3" id="KW-0408">Iron</keyword>
<dbReference type="PANTHER" id="PTHR21454:SF31">
    <property type="entry name" value="DIPHTHAMIDE BIOSYNTHESIS PROTEIN 3"/>
    <property type="match status" value="1"/>
</dbReference>
<feature type="domain" description="DPH-type MB" evidence="8">
    <location>
        <begin position="2"/>
        <end position="58"/>
    </location>
</feature>
<dbReference type="Proteomes" id="UP000232323">
    <property type="component" value="Unassembled WGS sequence"/>
</dbReference>
<proteinExistence type="inferred from homology"/>
<dbReference type="GO" id="GO:0046872">
    <property type="term" value="F:metal ion binding"/>
    <property type="evidence" value="ECO:0007669"/>
    <property type="project" value="UniProtKB-KW"/>
</dbReference>
<comment type="pathway">
    <text evidence="1">Protein modification; peptidyl-diphthamide biosynthesis.</text>
</comment>
<evidence type="ECO:0000259" key="8">
    <source>
        <dbReference type="PROSITE" id="PS51074"/>
    </source>
</evidence>
<dbReference type="PANTHER" id="PTHR21454">
    <property type="entry name" value="DPH3 HOMOLOG-RELATED"/>
    <property type="match status" value="1"/>
</dbReference>
<dbReference type="InterPro" id="IPR044248">
    <property type="entry name" value="DPH3/4-like"/>
</dbReference>
<gene>
    <name evidence="9" type="ORF">CEUSTIGMA_g3991.t1</name>
</gene>
<protein>
    <recommendedName>
        <fullName evidence="6">Diphthamide biosynthesis protein 3</fullName>
    </recommendedName>
</protein>
<dbReference type="InterPro" id="IPR007872">
    <property type="entry name" value="DPH_MB_dom"/>
</dbReference>
<dbReference type="AlphaFoldDB" id="A0A250X0H4"/>
<comment type="catalytic activity">
    <reaction evidence="7">
        <text>2 [3Fe-4S](0)-[protein] + 2 Fe(2+)-[Dph3] + NADH = 2 [4Fe-4S](1+)-[protein] + 2 [Dph3] + NAD(+) + H(+)</text>
        <dbReference type="Rhea" id="RHEA:71239"/>
        <dbReference type="Rhea" id="RHEA-COMP:17997"/>
        <dbReference type="Rhea" id="RHEA-COMP:17998"/>
        <dbReference type="Rhea" id="RHEA-COMP:18001"/>
        <dbReference type="Rhea" id="RHEA-COMP:18002"/>
        <dbReference type="ChEBI" id="CHEBI:15378"/>
        <dbReference type="ChEBI" id="CHEBI:29033"/>
        <dbReference type="ChEBI" id="CHEBI:33723"/>
        <dbReference type="ChEBI" id="CHEBI:47402"/>
        <dbReference type="ChEBI" id="CHEBI:57540"/>
        <dbReference type="ChEBI" id="CHEBI:57945"/>
        <dbReference type="ChEBI" id="CHEBI:83228"/>
    </reaction>
</comment>
<keyword evidence="2" id="KW-0479">Metal-binding</keyword>
<dbReference type="Gene3D" id="3.10.660.10">
    <property type="entry name" value="DPH Zinc finger"/>
    <property type="match status" value="1"/>
</dbReference>
<comment type="catalytic activity">
    <reaction evidence="5">
        <text>[3Fe-4S](1+)-[protein] + Fe(2+)-[Dph3] = [3Fe-4S](0)-[protein] + Fe(3+)-[Dph3]</text>
        <dbReference type="Rhea" id="RHEA:71235"/>
        <dbReference type="Rhea" id="RHEA-COMP:17996"/>
        <dbReference type="Rhea" id="RHEA-COMP:17997"/>
        <dbReference type="Rhea" id="RHEA-COMP:18002"/>
        <dbReference type="Rhea" id="RHEA-COMP:18003"/>
        <dbReference type="ChEBI" id="CHEBI:29033"/>
        <dbReference type="ChEBI" id="CHEBI:29034"/>
        <dbReference type="ChEBI" id="CHEBI:33751"/>
        <dbReference type="ChEBI" id="CHEBI:47402"/>
        <dbReference type="ChEBI" id="CHEBI:83228"/>
    </reaction>
</comment>
<sequence length="112" mass="12923">MSYDEIEIEDMTWNEELQAFTYPCPCGDKFQITLEELRRGEDIAGCPGCSLYITVVYDPVGFHTGATTLLQLYILLFEPSMKFQKFVPDSVMSQSKVHYNYKFVVLFGIKKN</sequence>
<dbReference type="SUPFAM" id="SSF144217">
    <property type="entry name" value="CSL zinc finger"/>
    <property type="match status" value="1"/>
</dbReference>
<evidence type="ECO:0000313" key="10">
    <source>
        <dbReference type="Proteomes" id="UP000232323"/>
    </source>
</evidence>
<dbReference type="STRING" id="1157962.A0A250X0H4"/>
<name>A0A250X0H4_9CHLO</name>
<evidence type="ECO:0000256" key="1">
    <source>
        <dbReference type="ARBA" id="ARBA00005156"/>
    </source>
</evidence>
<evidence type="ECO:0000313" key="9">
    <source>
        <dbReference type="EMBL" id="GAX76545.1"/>
    </source>
</evidence>
<dbReference type="OrthoDB" id="66964at2759"/>
<dbReference type="PROSITE" id="PS51074">
    <property type="entry name" value="DPH_MB"/>
    <property type="match status" value="1"/>
</dbReference>
<dbReference type="Pfam" id="PF05207">
    <property type="entry name" value="Zn_ribbon_CSL"/>
    <property type="match status" value="1"/>
</dbReference>
<organism evidence="9 10">
    <name type="scientific">Chlamydomonas eustigma</name>
    <dbReference type="NCBI Taxonomy" id="1157962"/>
    <lineage>
        <taxon>Eukaryota</taxon>
        <taxon>Viridiplantae</taxon>
        <taxon>Chlorophyta</taxon>
        <taxon>core chlorophytes</taxon>
        <taxon>Chlorophyceae</taxon>
        <taxon>CS clade</taxon>
        <taxon>Chlamydomonadales</taxon>
        <taxon>Chlamydomonadaceae</taxon>
        <taxon>Chlamydomonas</taxon>
    </lineage>
</organism>
<evidence type="ECO:0000256" key="5">
    <source>
        <dbReference type="ARBA" id="ARBA00036267"/>
    </source>
</evidence>
<dbReference type="InterPro" id="IPR036671">
    <property type="entry name" value="DPH_MB_sf"/>
</dbReference>
<evidence type="ECO:0000256" key="6">
    <source>
        <dbReference type="ARBA" id="ARBA00041070"/>
    </source>
</evidence>
<comment type="caution">
    <text evidence="9">The sequence shown here is derived from an EMBL/GenBank/DDBJ whole genome shotgun (WGS) entry which is preliminary data.</text>
</comment>
<accession>A0A250X0H4</accession>
<evidence type="ECO:0000256" key="7">
    <source>
        <dbReference type="ARBA" id="ARBA00048125"/>
    </source>
</evidence>
<dbReference type="GO" id="GO:0017183">
    <property type="term" value="P:protein histidyl modification to diphthamide"/>
    <property type="evidence" value="ECO:0007669"/>
    <property type="project" value="InterPro"/>
</dbReference>
<evidence type="ECO:0000256" key="2">
    <source>
        <dbReference type="ARBA" id="ARBA00022723"/>
    </source>
</evidence>
<dbReference type="EMBL" id="BEGY01000018">
    <property type="protein sequence ID" value="GAX76545.1"/>
    <property type="molecule type" value="Genomic_DNA"/>
</dbReference>
<evidence type="ECO:0000256" key="3">
    <source>
        <dbReference type="ARBA" id="ARBA00023004"/>
    </source>
</evidence>
<reference evidence="9 10" key="1">
    <citation type="submission" date="2017-08" db="EMBL/GenBank/DDBJ databases">
        <title>Acidophilic green algal genome provides insights into adaptation to an acidic environment.</title>
        <authorList>
            <person name="Hirooka S."/>
            <person name="Hirose Y."/>
            <person name="Kanesaki Y."/>
            <person name="Higuchi S."/>
            <person name="Fujiwara T."/>
            <person name="Onuma R."/>
            <person name="Era A."/>
            <person name="Ohbayashi R."/>
            <person name="Uzuka A."/>
            <person name="Nozaki H."/>
            <person name="Yoshikawa H."/>
            <person name="Miyagishima S.Y."/>
        </authorList>
    </citation>
    <scope>NUCLEOTIDE SEQUENCE [LARGE SCALE GENOMIC DNA]</scope>
    <source>
        <strain evidence="9 10">NIES-2499</strain>
    </source>
</reference>
<comment type="similarity">
    <text evidence="4">Belongs to the DPH3 family.</text>
</comment>
<keyword evidence="10" id="KW-1185">Reference proteome</keyword>
<evidence type="ECO:0000256" key="4">
    <source>
        <dbReference type="ARBA" id="ARBA00024032"/>
    </source>
</evidence>